<sequence>DESIGPSAKRTNQYINNISKSQSDGSEEHSGASSEVTETETGDIEVQSPRVMMKGTKSRAKKSTLKDVKGTISGSNSRNIRSKQR</sequence>
<keyword evidence="3" id="KW-1185">Reference proteome</keyword>
<dbReference type="InParanoid" id="V4TPI1"/>
<dbReference type="Proteomes" id="UP000030687">
    <property type="component" value="Unassembled WGS sequence"/>
</dbReference>
<accession>V4TPI1</accession>
<dbReference type="KEGG" id="cic:CICLE_v100185152m"/>
<evidence type="ECO:0000313" key="3">
    <source>
        <dbReference type="Proteomes" id="UP000030687"/>
    </source>
</evidence>
<proteinExistence type="predicted"/>
<feature type="non-terminal residue" evidence="2">
    <location>
        <position position="1"/>
    </location>
</feature>
<feature type="region of interest" description="Disordered" evidence="1">
    <location>
        <begin position="1"/>
        <end position="85"/>
    </location>
</feature>
<feature type="compositionally biased region" description="Polar residues" evidence="1">
    <location>
        <begin position="9"/>
        <end position="24"/>
    </location>
</feature>
<organism evidence="2 3">
    <name type="scientific">Citrus clementina</name>
    <name type="common">Clementine</name>
    <name type="synonym">Citrus deliciosa x Citrus sinensis</name>
    <dbReference type="NCBI Taxonomy" id="85681"/>
    <lineage>
        <taxon>Eukaryota</taxon>
        <taxon>Viridiplantae</taxon>
        <taxon>Streptophyta</taxon>
        <taxon>Embryophyta</taxon>
        <taxon>Tracheophyta</taxon>
        <taxon>Spermatophyta</taxon>
        <taxon>Magnoliopsida</taxon>
        <taxon>eudicotyledons</taxon>
        <taxon>Gunneridae</taxon>
        <taxon>Pentapetalae</taxon>
        <taxon>rosids</taxon>
        <taxon>malvids</taxon>
        <taxon>Sapindales</taxon>
        <taxon>Rutaceae</taxon>
        <taxon>Aurantioideae</taxon>
        <taxon>Citrus</taxon>
    </lineage>
</organism>
<dbReference type="EMBL" id="KI536661">
    <property type="protein sequence ID" value="ESR55312.1"/>
    <property type="molecule type" value="Genomic_DNA"/>
</dbReference>
<name>V4TPI1_CITCL</name>
<gene>
    <name evidence="2" type="ORF">CICLE_v100185152mg</name>
</gene>
<dbReference type="AlphaFoldDB" id="V4TPI1"/>
<dbReference type="Gramene" id="ESR55312">
    <property type="protein sequence ID" value="ESR55312"/>
    <property type="gene ID" value="CICLE_v100185152mg"/>
</dbReference>
<dbReference type="STRING" id="85681.V4TPI1"/>
<evidence type="ECO:0000256" key="1">
    <source>
        <dbReference type="SAM" id="MobiDB-lite"/>
    </source>
</evidence>
<protein>
    <submittedName>
        <fullName evidence="2">Uncharacterized protein</fullName>
    </submittedName>
</protein>
<evidence type="ECO:0000313" key="2">
    <source>
        <dbReference type="EMBL" id="ESR55312.1"/>
    </source>
</evidence>
<reference evidence="2 3" key="1">
    <citation type="submission" date="2013-10" db="EMBL/GenBank/DDBJ databases">
        <authorList>
            <consortium name="International Citrus Genome Consortium"/>
            <person name="Jenkins J."/>
            <person name="Schmutz J."/>
            <person name="Prochnik S."/>
            <person name="Rokhsar D."/>
            <person name="Gmitter F."/>
            <person name="Ollitrault P."/>
            <person name="Machado M."/>
            <person name="Talon M."/>
            <person name="Wincker P."/>
            <person name="Jaillon O."/>
            <person name="Morgante M."/>
        </authorList>
    </citation>
    <scope>NUCLEOTIDE SEQUENCE</scope>
    <source>
        <strain evidence="3">cv. Clemenules</strain>
    </source>
</reference>